<dbReference type="Pfam" id="PF00035">
    <property type="entry name" value="dsrm"/>
    <property type="match status" value="1"/>
</dbReference>
<comment type="caution">
    <text evidence="4">The sequence shown here is derived from an EMBL/GenBank/DDBJ whole genome shotgun (WGS) entry which is preliminary data.</text>
</comment>
<sequence length="218" mass="24527">MASPSSRENNMGDLTKTFLYAWCGKHKVTPEYEFKNTGPRHRQRFLCEVRVQGFDYVGAGNSTNKKDAQTNAARDFLQYLVRSNHVAQSEVPIEIPSGGPPASSNPDANNSEQQEPPSNENKPILPYQQGPPVSYLDRLAEKRRLEEAEDLDMNSGIHGNWTIDTAKSRLHQFMQMNKINADYTYSEVGPSHNKWLDAAPAYEVLRQHLVAQLMAAGH</sequence>
<name>A0A9D4YR31_RHISA</name>
<evidence type="ECO:0000313" key="5">
    <source>
        <dbReference type="Proteomes" id="UP000821837"/>
    </source>
</evidence>
<dbReference type="InterPro" id="IPR014720">
    <property type="entry name" value="dsRBD_dom"/>
</dbReference>
<evidence type="ECO:0000259" key="3">
    <source>
        <dbReference type="PROSITE" id="PS50137"/>
    </source>
</evidence>
<dbReference type="SUPFAM" id="SSF54768">
    <property type="entry name" value="dsRNA-binding domain-like"/>
    <property type="match status" value="2"/>
</dbReference>
<protein>
    <recommendedName>
        <fullName evidence="3">DRBM domain-containing protein</fullName>
    </recommendedName>
</protein>
<dbReference type="FunFam" id="3.30.160.20:FF:000026">
    <property type="entry name" value="ATP-dependent RNA helicase A"/>
    <property type="match status" value="1"/>
</dbReference>
<dbReference type="VEuPathDB" id="VectorBase:RSAN_039540"/>
<organism evidence="4 5">
    <name type="scientific">Rhipicephalus sanguineus</name>
    <name type="common">Brown dog tick</name>
    <name type="synonym">Ixodes sanguineus</name>
    <dbReference type="NCBI Taxonomy" id="34632"/>
    <lineage>
        <taxon>Eukaryota</taxon>
        <taxon>Metazoa</taxon>
        <taxon>Ecdysozoa</taxon>
        <taxon>Arthropoda</taxon>
        <taxon>Chelicerata</taxon>
        <taxon>Arachnida</taxon>
        <taxon>Acari</taxon>
        <taxon>Parasitiformes</taxon>
        <taxon>Ixodida</taxon>
        <taxon>Ixodoidea</taxon>
        <taxon>Ixodidae</taxon>
        <taxon>Rhipicephalinae</taxon>
        <taxon>Rhipicephalus</taxon>
        <taxon>Rhipicephalus</taxon>
    </lineage>
</organism>
<dbReference type="Proteomes" id="UP000821837">
    <property type="component" value="Chromosome 1"/>
</dbReference>
<evidence type="ECO:0000313" key="4">
    <source>
        <dbReference type="EMBL" id="KAH7984644.1"/>
    </source>
</evidence>
<reference evidence="4" key="2">
    <citation type="submission" date="2021-09" db="EMBL/GenBank/DDBJ databases">
        <authorList>
            <person name="Jia N."/>
            <person name="Wang J."/>
            <person name="Shi W."/>
            <person name="Du L."/>
            <person name="Sun Y."/>
            <person name="Zhan W."/>
            <person name="Jiang J."/>
            <person name="Wang Q."/>
            <person name="Zhang B."/>
            <person name="Ji P."/>
            <person name="Sakyi L.B."/>
            <person name="Cui X."/>
            <person name="Yuan T."/>
            <person name="Jiang B."/>
            <person name="Yang W."/>
            <person name="Lam T.T.-Y."/>
            <person name="Chang Q."/>
            <person name="Ding S."/>
            <person name="Wang X."/>
            <person name="Zhu J."/>
            <person name="Ruan X."/>
            <person name="Zhao L."/>
            <person name="Wei J."/>
            <person name="Que T."/>
            <person name="Du C."/>
            <person name="Cheng J."/>
            <person name="Dai P."/>
            <person name="Han X."/>
            <person name="Huang E."/>
            <person name="Gao Y."/>
            <person name="Liu J."/>
            <person name="Shao H."/>
            <person name="Ye R."/>
            <person name="Li L."/>
            <person name="Wei W."/>
            <person name="Wang X."/>
            <person name="Wang C."/>
            <person name="Huo Q."/>
            <person name="Li W."/>
            <person name="Guo W."/>
            <person name="Chen H."/>
            <person name="Chen S."/>
            <person name="Zhou L."/>
            <person name="Zhou L."/>
            <person name="Ni X."/>
            <person name="Tian J."/>
            <person name="Zhou Y."/>
            <person name="Sheng Y."/>
            <person name="Liu T."/>
            <person name="Pan Y."/>
            <person name="Xia L."/>
            <person name="Li J."/>
            <person name="Zhao F."/>
            <person name="Cao W."/>
        </authorList>
    </citation>
    <scope>NUCLEOTIDE SEQUENCE</scope>
    <source>
        <strain evidence="4">Rsan-2018</strain>
        <tissue evidence="4">Larvae</tissue>
    </source>
</reference>
<feature type="region of interest" description="Disordered" evidence="2">
    <location>
        <begin position="90"/>
        <end position="132"/>
    </location>
</feature>
<keyword evidence="5" id="KW-1185">Reference proteome</keyword>
<dbReference type="PROSITE" id="PS50137">
    <property type="entry name" value="DS_RBD"/>
    <property type="match status" value="1"/>
</dbReference>
<dbReference type="CDD" id="cd19854">
    <property type="entry name" value="DSRM_DHX9_rpt1"/>
    <property type="match status" value="1"/>
</dbReference>
<keyword evidence="1" id="KW-0694">RNA-binding</keyword>
<dbReference type="EMBL" id="JABSTV010001245">
    <property type="protein sequence ID" value="KAH7984644.1"/>
    <property type="molecule type" value="Genomic_DNA"/>
</dbReference>
<reference evidence="4" key="1">
    <citation type="journal article" date="2020" name="Cell">
        <title>Large-Scale Comparative Analyses of Tick Genomes Elucidate Their Genetic Diversity and Vector Capacities.</title>
        <authorList>
            <consortium name="Tick Genome and Microbiome Consortium (TIGMIC)"/>
            <person name="Jia N."/>
            <person name="Wang J."/>
            <person name="Shi W."/>
            <person name="Du L."/>
            <person name="Sun Y."/>
            <person name="Zhan W."/>
            <person name="Jiang J.F."/>
            <person name="Wang Q."/>
            <person name="Zhang B."/>
            <person name="Ji P."/>
            <person name="Bell-Sakyi L."/>
            <person name="Cui X.M."/>
            <person name="Yuan T.T."/>
            <person name="Jiang B.G."/>
            <person name="Yang W.F."/>
            <person name="Lam T.T."/>
            <person name="Chang Q.C."/>
            <person name="Ding S.J."/>
            <person name="Wang X.J."/>
            <person name="Zhu J.G."/>
            <person name="Ruan X.D."/>
            <person name="Zhao L."/>
            <person name="Wei J.T."/>
            <person name="Ye R.Z."/>
            <person name="Que T.C."/>
            <person name="Du C.H."/>
            <person name="Zhou Y.H."/>
            <person name="Cheng J.X."/>
            <person name="Dai P.F."/>
            <person name="Guo W.B."/>
            <person name="Han X.H."/>
            <person name="Huang E.J."/>
            <person name="Li L.F."/>
            <person name="Wei W."/>
            <person name="Gao Y.C."/>
            <person name="Liu J.Z."/>
            <person name="Shao H.Z."/>
            <person name="Wang X."/>
            <person name="Wang C.C."/>
            <person name="Yang T.C."/>
            <person name="Huo Q.B."/>
            <person name="Li W."/>
            <person name="Chen H.Y."/>
            <person name="Chen S.E."/>
            <person name="Zhou L.G."/>
            <person name="Ni X.B."/>
            <person name="Tian J.H."/>
            <person name="Sheng Y."/>
            <person name="Liu T."/>
            <person name="Pan Y.S."/>
            <person name="Xia L.Y."/>
            <person name="Li J."/>
            <person name="Zhao F."/>
            <person name="Cao W.C."/>
        </authorList>
    </citation>
    <scope>NUCLEOTIDE SEQUENCE</scope>
    <source>
        <strain evidence="4">Rsan-2018</strain>
    </source>
</reference>
<proteinExistence type="predicted"/>
<feature type="compositionally biased region" description="Polar residues" evidence="2">
    <location>
        <begin position="102"/>
        <end position="121"/>
    </location>
</feature>
<dbReference type="AlphaFoldDB" id="A0A9D4YR31"/>
<dbReference type="SMART" id="SM00358">
    <property type="entry name" value="DSRM"/>
    <property type="match status" value="1"/>
</dbReference>
<dbReference type="GO" id="GO:0003725">
    <property type="term" value="F:double-stranded RNA binding"/>
    <property type="evidence" value="ECO:0007669"/>
    <property type="project" value="InterPro"/>
</dbReference>
<evidence type="ECO:0000256" key="1">
    <source>
        <dbReference type="PROSITE-ProRule" id="PRU00266"/>
    </source>
</evidence>
<feature type="domain" description="DRBM" evidence="3">
    <location>
        <begin position="14"/>
        <end position="82"/>
    </location>
</feature>
<gene>
    <name evidence="4" type="ORF">HPB52_023387</name>
</gene>
<dbReference type="Gene3D" id="3.30.160.20">
    <property type="match status" value="2"/>
</dbReference>
<dbReference type="InterPro" id="IPR044445">
    <property type="entry name" value="DHX9_DSRM_1"/>
</dbReference>
<accession>A0A9D4YR31</accession>
<evidence type="ECO:0000256" key="2">
    <source>
        <dbReference type="SAM" id="MobiDB-lite"/>
    </source>
</evidence>